<dbReference type="InterPro" id="IPR027417">
    <property type="entry name" value="P-loop_NTPase"/>
</dbReference>
<evidence type="ECO:0000256" key="2">
    <source>
        <dbReference type="SAM" id="MobiDB-lite"/>
    </source>
</evidence>
<keyword evidence="5" id="KW-1185">Reference proteome</keyword>
<comment type="similarity">
    <text evidence="1">Belongs to the GSP E family.</text>
</comment>
<reference evidence="4 5" key="1">
    <citation type="submission" date="2020-10" db="EMBL/GenBank/DDBJ databases">
        <title>Wide distribution of Phycisphaera-like planctomycetes from WD2101 soil group in peatlands and genome analysis of the first cultivated representative.</title>
        <authorList>
            <person name="Dedysh S.N."/>
            <person name="Beletsky A.V."/>
            <person name="Ivanova A."/>
            <person name="Kulichevskaya I.S."/>
            <person name="Suzina N.E."/>
            <person name="Philippov D.A."/>
            <person name="Rakitin A.L."/>
            <person name="Mardanov A.V."/>
            <person name="Ravin N.V."/>
        </authorList>
    </citation>
    <scope>NUCLEOTIDE SEQUENCE [LARGE SCALE GENOMIC DNA]</scope>
    <source>
        <strain evidence="4 5">M1803</strain>
    </source>
</reference>
<feature type="domain" description="Bacterial type II secretion system protein E" evidence="3">
    <location>
        <begin position="197"/>
        <end position="211"/>
    </location>
</feature>
<dbReference type="InterPro" id="IPR003593">
    <property type="entry name" value="AAA+_ATPase"/>
</dbReference>
<dbReference type="CDD" id="cd01131">
    <property type="entry name" value="PilT"/>
    <property type="match status" value="1"/>
</dbReference>
<dbReference type="PROSITE" id="PS00662">
    <property type="entry name" value="T2SP_E"/>
    <property type="match status" value="1"/>
</dbReference>
<evidence type="ECO:0000313" key="5">
    <source>
        <dbReference type="Proteomes" id="UP000593765"/>
    </source>
</evidence>
<gene>
    <name evidence="4" type="ORF">IPV69_13240</name>
</gene>
<proteinExistence type="inferred from homology"/>
<dbReference type="Proteomes" id="UP000593765">
    <property type="component" value="Chromosome"/>
</dbReference>
<evidence type="ECO:0000259" key="3">
    <source>
        <dbReference type="PROSITE" id="PS00662"/>
    </source>
</evidence>
<protein>
    <submittedName>
        <fullName evidence="4">Type IV pilus twitching motility protein PilT</fullName>
    </submittedName>
</protein>
<feature type="region of interest" description="Disordered" evidence="2">
    <location>
        <begin position="361"/>
        <end position="414"/>
    </location>
</feature>
<dbReference type="GO" id="GO:0005524">
    <property type="term" value="F:ATP binding"/>
    <property type="evidence" value="ECO:0007669"/>
    <property type="project" value="InterPro"/>
</dbReference>
<dbReference type="Gene3D" id="3.40.50.300">
    <property type="entry name" value="P-loop containing nucleotide triphosphate hydrolases"/>
    <property type="match status" value="1"/>
</dbReference>
<dbReference type="EMBL" id="CP063458">
    <property type="protein sequence ID" value="QOV92259.1"/>
    <property type="molecule type" value="Genomic_DNA"/>
</dbReference>
<evidence type="ECO:0000313" key="4">
    <source>
        <dbReference type="EMBL" id="QOV92259.1"/>
    </source>
</evidence>
<dbReference type="Pfam" id="PF00437">
    <property type="entry name" value="T2SSE"/>
    <property type="match status" value="1"/>
</dbReference>
<name>A0A7M2X3Q6_9BACT</name>
<dbReference type="InterPro" id="IPR001482">
    <property type="entry name" value="T2SS/T4SS_dom"/>
</dbReference>
<dbReference type="SUPFAM" id="SSF52540">
    <property type="entry name" value="P-loop containing nucleoside triphosphate hydrolases"/>
    <property type="match status" value="1"/>
</dbReference>
<dbReference type="InterPro" id="IPR050921">
    <property type="entry name" value="T4SS_GSP_E_ATPase"/>
</dbReference>
<feature type="compositionally biased region" description="Low complexity" evidence="2">
    <location>
        <begin position="398"/>
        <end position="414"/>
    </location>
</feature>
<dbReference type="PANTHER" id="PTHR30486:SF16">
    <property type="entry name" value="TWITCHING MOTILITY PROTEIN PILT"/>
    <property type="match status" value="1"/>
</dbReference>
<organism evidence="4 5">
    <name type="scientific">Humisphaera borealis</name>
    <dbReference type="NCBI Taxonomy" id="2807512"/>
    <lineage>
        <taxon>Bacteria</taxon>
        <taxon>Pseudomonadati</taxon>
        <taxon>Planctomycetota</taxon>
        <taxon>Phycisphaerae</taxon>
        <taxon>Tepidisphaerales</taxon>
        <taxon>Tepidisphaeraceae</taxon>
        <taxon>Humisphaera</taxon>
    </lineage>
</organism>
<accession>A0A7M2X3Q6</accession>
<evidence type="ECO:0000256" key="1">
    <source>
        <dbReference type="ARBA" id="ARBA00006611"/>
    </source>
</evidence>
<dbReference type="KEGG" id="hbs:IPV69_13240"/>
<dbReference type="AlphaFoldDB" id="A0A7M2X3Q6"/>
<dbReference type="Gene3D" id="3.30.450.90">
    <property type="match status" value="1"/>
</dbReference>
<dbReference type="GO" id="GO:0016887">
    <property type="term" value="F:ATP hydrolysis activity"/>
    <property type="evidence" value="ECO:0007669"/>
    <property type="project" value="InterPro"/>
</dbReference>
<dbReference type="InterPro" id="IPR006321">
    <property type="entry name" value="PilT/PilU"/>
</dbReference>
<dbReference type="SMART" id="SM00382">
    <property type="entry name" value="AAA"/>
    <property type="match status" value="1"/>
</dbReference>
<dbReference type="PANTHER" id="PTHR30486">
    <property type="entry name" value="TWITCHING MOTILITY PROTEIN PILT"/>
    <property type="match status" value="1"/>
</dbReference>
<dbReference type="NCBIfam" id="TIGR01420">
    <property type="entry name" value="pilT_fam"/>
    <property type="match status" value="1"/>
</dbReference>
<dbReference type="RefSeq" id="WP_206295593.1">
    <property type="nucleotide sequence ID" value="NZ_CP063458.1"/>
</dbReference>
<sequence length="414" mass="45628">MASTIQIDRLLETVVRTKASDLHLAVGRPPVIRLHGGLRDLQTKVLEAEDTVALMKSITPERVQQEFEETGSGDFGFAYGDKARFRVSIFKQRGNASMVLRQIPNSMLTFEQIGLPKMAEQICRRPRGLFLVTGPTGSGKSTTLASMINYININFDRHIITMEDPIEFYHYHKKSIVVQREVGVDVPSFAEAIRRALRQDPDVILVGEMRDVVTIGAAVSAAETGHLVFGTLHTNGAASTISRIIDSFPSDQQEQIRVQIANNLIAVLSQTLCPRVDTEGRCAAYEFMYVTPSIQNLIRENKTFRIDSDIQTGKRYGMQLLDDNLWGHFTAGRISGEEAVDKSRNPGAMVDKMERQGVFLKNKDDFGLPEDEGDGGAPAAKKPGPPAPPGGQSDAERQAAMAANRARMQAMAKK</sequence>